<dbReference type="InterPro" id="IPR013229">
    <property type="entry name" value="PEGA"/>
</dbReference>
<reference evidence="2" key="1">
    <citation type="submission" date="2021-05" db="EMBL/GenBank/DDBJ databases">
        <title>Energy efficiency and biological interactions define the core microbiome of deep oligotrophic groundwater.</title>
        <authorList>
            <person name="Mehrshad M."/>
            <person name="Lopez-Fernandez M."/>
            <person name="Bell E."/>
            <person name="Bernier-Latmani R."/>
            <person name="Bertilsson S."/>
            <person name="Dopson M."/>
        </authorList>
    </citation>
    <scope>NUCLEOTIDE SEQUENCE</scope>
    <source>
        <strain evidence="2">Modern_marine.mb.64</strain>
    </source>
</reference>
<name>A0A948RXG7_UNCEI</name>
<evidence type="ECO:0000313" key="3">
    <source>
        <dbReference type="Proteomes" id="UP000777784"/>
    </source>
</evidence>
<dbReference type="Proteomes" id="UP000777784">
    <property type="component" value="Unassembled WGS sequence"/>
</dbReference>
<gene>
    <name evidence="2" type="ORF">KJ970_03840</name>
</gene>
<protein>
    <submittedName>
        <fullName evidence="2">PEGA domain-containing protein</fullName>
    </submittedName>
</protein>
<feature type="domain" description="PEGA" evidence="1">
    <location>
        <begin position="115"/>
        <end position="160"/>
    </location>
</feature>
<evidence type="ECO:0000259" key="1">
    <source>
        <dbReference type="Pfam" id="PF08308"/>
    </source>
</evidence>
<dbReference type="Pfam" id="PF08308">
    <property type="entry name" value="PEGA"/>
    <property type="match status" value="1"/>
</dbReference>
<sequence>MMRNFAVIVLGALSLILIIAGCKDDLAPTMGTLQVQLTSSCIGGTDDVTLYLNGNDVTASISDDLLELRLEPGEYTITAVPADSCLTMNPSELTCNVEVGHVCKYGMEVIVAFGLTVTSNIEGAAILIDDAPTGKYTPATINCVSAGPHRVELDVPCFGTESRPGMDIEALPDSAVTVDIISPSLTITSNAPCVDIYFNGESTGYQVGAFLPCVGPGAHTIGLGVEDSILVEAEVEMGTAPKQVVVDIPVVRRTILEVLGWVTCTFCPIADEVTCRLVHDPEFSEHILRVEVHQDLDNLVQDVFGNDDTQFRYDQYPMSAGAPLMVFNGGDYIRGAPAGGAEALFEALAEKARVEIANQETSWLIILKDLEEVQPWSSELNGGEVYRLTACISVVSPLDESIPVLYAFAYKTDIEYTNVHDPDQNLFHDVVRTIRGPLPLKDAPYNMTNVGDAAQIELEFEFPSNEIDHLQAPWPFGGYGIVVFIQTAEDFPDGKIHQAARITWDKE</sequence>
<comment type="caution">
    <text evidence="2">The sequence shown here is derived from an EMBL/GenBank/DDBJ whole genome shotgun (WGS) entry which is preliminary data.</text>
</comment>
<evidence type="ECO:0000313" key="2">
    <source>
        <dbReference type="EMBL" id="MBU2690034.1"/>
    </source>
</evidence>
<proteinExistence type="predicted"/>
<dbReference type="PROSITE" id="PS51257">
    <property type="entry name" value="PROKAR_LIPOPROTEIN"/>
    <property type="match status" value="1"/>
</dbReference>
<dbReference type="AlphaFoldDB" id="A0A948RXG7"/>
<dbReference type="EMBL" id="JAHJDP010000023">
    <property type="protein sequence ID" value="MBU2690034.1"/>
    <property type="molecule type" value="Genomic_DNA"/>
</dbReference>
<organism evidence="2 3">
    <name type="scientific">Eiseniibacteriota bacterium</name>
    <dbReference type="NCBI Taxonomy" id="2212470"/>
    <lineage>
        <taxon>Bacteria</taxon>
        <taxon>Candidatus Eiseniibacteriota</taxon>
    </lineage>
</organism>
<accession>A0A948RXG7</accession>